<dbReference type="SMART" id="SM00248">
    <property type="entry name" value="ANK"/>
    <property type="match status" value="8"/>
</dbReference>
<dbReference type="PRINTS" id="PR01415">
    <property type="entry name" value="ANKYRIN"/>
</dbReference>
<dbReference type="EMBL" id="JAUJDW010000027">
    <property type="protein sequence ID" value="KAK0653447.1"/>
    <property type="molecule type" value="Genomic_DNA"/>
</dbReference>
<sequence length="944" mass="104871">MHLSFQVYLFTLGRSLTAEICHAHVLSHFGLVRFFEVFRDKGWLDPRRRDGDGLTAVHWTIRSETETIDEESETEYTAPVLERLIQYGGQKDAQDNKGRTPLYYASRYGKLDAVKLLRKEKAKVDLRSRRYGSALLAACYNHHESIIKELLEAGADVNMNSAYGTPLHAIASIGCRNCAELLLERRGFFGSPRLDIYGGYFGTALHAAAYNGRHEVVRLLLEKGFDAGKMSETLGSTLTAAAAGCYESWDPTRFVEVFRLLFDYGVDVNAQGGTHGTALHAAATFGHEILVELLLDQNADVTAAGRMGTAYIAAKDGGYDKIMKLLVEKDPNVANADGNAYNRPFASDGPDESVETPLHQCWVRLFKFAVATNDRLRIVSMISAAIKVFERSIIEDQNNVVAGMASVGEAIFEAVISLTTEGQAGEAERPSRDIIQTIANGLRAAKENLKGKLVRLCEGLGLNMVIGADENRISDRPRLPPRRDSAYEQDGLEGSYPYILDQLTQAAVAILECALANDNIVAVTTLANIWTQALYKVMSCSEKMLQVLVQNRAAQLKEIMINDDLKPHQRLEQAKRLTEVAIELLVTALRRGRDNGAYRLLAGSLANLWVSALEDVLHLGGRRRAEVRQLVQTFAQKFQAAVDRTDKESVYNIADAAIEMLRMTALNRSNVLMEVLATMWVDKLAAAMGRKVLKAQIDRLIMGRAEEYRECINRERQSEALGLAAASMGFLDAAISQHLEAVSQTLTKTIATELEWTIDNTKVLQDMLADILDTRDVDATDDCSKSQSQPLDLMAIFDSFAKIITVAKRESRLTDLDNILRAALKSFEKIPSSICETLNNVLGQCVSQQQDASETRAENFDPRLELRLEQSSTAVATLLHMALQGHTVPATLTKMGITLLGEIRKKGNTEHDMEVIRFLEEQERYRSKKRHQSDGLSLAPRKRR</sequence>
<gene>
    <name evidence="3" type="primary">Asb3</name>
    <name evidence="3" type="ORF">DIS24_g6005</name>
</gene>
<dbReference type="PANTHER" id="PTHR46224">
    <property type="entry name" value="ANKYRIN REPEAT FAMILY PROTEIN"/>
    <property type="match status" value="1"/>
</dbReference>
<name>A0AA39YIU9_9PEZI</name>
<feature type="repeat" description="ANK" evidence="1">
    <location>
        <begin position="274"/>
        <end position="306"/>
    </location>
</feature>
<keyword evidence="4" id="KW-1185">Reference proteome</keyword>
<dbReference type="PANTHER" id="PTHR46224:SF64">
    <property type="entry name" value="IQ MOTIF AND ANKYRIN REPEAT DOMAIN-CONTAINING PROTEIN 1"/>
    <property type="match status" value="1"/>
</dbReference>
<evidence type="ECO:0000313" key="4">
    <source>
        <dbReference type="Proteomes" id="UP001175001"/>
    </source>
</evidence>
<dbReference type="InterPro" id="IPR036770">
    <property type="entry name" value="Ankyrin_rpt-contain_sf"/>
</dbReference>
<feature type="repeat" description="ANK" evidence="1">
    <location>
        <begin position="97"/>
        <end position="129"/>
    </location>
</feature>
<dbReference type="AlphaFoldDB" id="A0AA39YIU9"/>
<feature type="region of interest" description="Disordered" evidence="2">
    <location>
        <begin position="924"/>
        <end position="944"/>
    </location>
</feature>
<keyword evidence="1" id="KW-0040">ANK repeat</keyword>
<evidence type="ECO:0000313" key="3">
    <source>
        <dbReference type="EMBL" id="KAK0653447.1"/>
    </source>
</evidence>
<feature type="repeat" description="ANK" evidence="1">
    <location>
        <begin position="203"/>
        <end position="232"/>
    </location>
</feature>
<dbReference type="Pfam" id="PF12796">
    <property type="entry name" value="Ank_2"/>
    <property type="match status" value="3"/>
</dbReference>
<dbReference type="Gene3D" id="1.25.40.20">
    <property type="entry name" value="Ankyrin repeat-containing domain"/>
    <property type="match status" value="2"/>
</dbReference>
<comment type="caution">
    <text evidence="3">The sequence shown here is derived from an EMBL/GenBank/DDBJ whole genome shotgun (WGS) entry which is preliminary data.</text>
</comment>
<protein>
    <submittedName>
        <fullName evidence="3">Ankyrin repeat and SOCS box protein 3</fullName>
    </submittedName>
</protein>
<reference evidence="3" key="1">
    <citation type="submission" date="2023-06" db="EMBL/GenBank/DDBJ databases">
        <title>Multi-omics analyses reveal the molecular pathogenesis toolkit of Lasiodiplodia hormozganensis, a cross-kingdom pathogen.</title>
        <authorList>
            <person name="Felix C."/>
            <person name="Meneses R."/>
            <person name="Goncalves M.F.M."/>
            <person name="Tilleman L."/>
            <person name="Duarte A.S."/>
            <person name="Jorrin-Novo J.V."/>
            <person name="Van De Peer Y."/>
            <person name="Deforce D."/>
            <person name="Van Nieuwerburgh F."/>
            <person name="Esteves A.C."/>
            <person name="Alves A."/>
        </authorList>
    </citation>
    <scope>NUCLEOTIDE SEQUENCE</scope>
    <source>
        <strain evidence="3">CBS 339.90</strain>
    </source>
</reference>
<accession>A0AA39YIU9</accession>
<dbReference type="PROSITE" id="PS50088">
    <property type="entry name" value="ANK_REPEAT"/>
    <property type="match status" value="4"/>
</dbReference>
<feature type="repeat" description="ANK" evidence="1">
    <location>
        <begin position="130"/>
        <end position="162"/>
    </location>
</feature>
<proteinExistence type="predicted"/>
<dbReference type="InterPro" id="IPR002110">
    <property type="entry name" value="Ankyrin_rpt"/>
</dbReference>
<dbReference type="InterPro" id="IPR051616">
    <property type="entry name" value="Cul2-RING_E3_ligase_SR"/>
</dbReference>
<dbReference type="SUPFAM" id="SSF48403">
    <property type="entry name" value="Ankyrin repeat"/>
    <property type="match status" value="1"/>
</dbReference>
<dbReference type="PROSITE" id="PS50297">
    <property type="entry name" value="ANK_REP_REGION"/>
    <property type="match status" value="3"/>
</dbReference>
<evidence type="ECO:0000256" key="2">
    <source>
        <dbReference type="SAM" id="MobiDB-lite"/>
    </source>
</evidence>
<evidence type="ECO:0000256" key="1">
    <source>
        <dbReference type="PROSITE-ProRule" id="PRU00023"/>
    </source>
</evidence>
<organism evidence="3 4">
    <name type="scientific">Lasiodiplodia hormozganensis</name>
    <dbReference type="NCBI Taxonomy" id="869390"/>
    <lineage>
        <taxon>Eukaryota</taxon>
        <taxon>Fungi</taxon>
        <taxon>Dikarya</taxon>
        <taxon>Ascomycota</taxon>
        <taxon>Pezizomycotina</taxon>
        <taxon>Dothideomycetes</taxon>
        <taxon>Dothideomycetes incertae sedis</taxon>
        <taxon>Botryosphaeriales</taxon>
        <taxon>Botryosphaeriaceae</taxon>
        <taxon>Lasiodiplodia</taxon>
    </lineage>
</organism>
<dbReference type="Proteomes" id="UP001175001">
    <property type="component" value="Unassembled WGS sequence"/>
</dbReference>